<protein>
    <submittedName>
        <fullName evidence="1">Uncharacterized protein</fullName>
    </submittedName>
</protein>
<reference evidence="1 2" key="1">
    <citation type="journal article" date="2022" name="Allergy">
        <title>Genome assembly and annotation of Periplaneta americana reveal a comprehensive cockroach allergen profile.</title>
        <authorList>
            <person name="Wang L."/>
            <person name="Xiong Q."/>
            <person name="Saelim N."/>
            <person name="Wang L."/>
            <person name="Nong W."/>
            <person name="Wan A.T."/>
            <person name="Shi M."/>
            <person name="Liu X."/>
            <person name="Cao Q."/>
            <person name="Hui J.H.L."/>
            <person name="Sookrung N."/>
            <person name="Leung T.F."/>
            <person name="Tungtrongchitr A."/>
            <person name="Tsui S.K.W."/>
        </authorList>
    </citation>
    <scope>NUCLEOTIDE SEQUENCE [LARGE SCALE GENOMIC DNA]</scope>
    <source>
        <strain evidence="1">PWHHKU_190912</strain>
    </source>
</reference>
<proteinExistence type="predicted"/>
<accession>A0ABQ8RWT6</accession>
<keyword evidence="2" id="KW-1185">Reference proteome</keyword>
<gene>
    <name evidence="1" type="ORF">ANN_26960</name>
</gene>
<comment type="caution">
    <text evidence="1">The sequence shown here is derived from an EMBL/GenBank/DDBJ whole genome shotgun (WGS) entry which is preliminary data.</text>
</comment>
<sequence>MVGLCEGDNEPPGSLKAICAICPARCLDRALEPLISVLQLKSTFMASACKSRYWPHKKTTRAQRCSSLLQRGPQRFEESLYPTA</sequence>
<evidence type="ECO:0000313" key="2">
    <source>
        <dbReference type="Proteomes" id="UP001148838"/>
    </source>
</evidence>
<evidence type="ECO:0000313" key="1">
    <source>
        <dbReference type="EMBL" id="KAJ4426151.1"/>
    </source>
</evidence>
<dbReference type="Proteomes" id="UP001148838">
    <property type="component" value="Unassembled WGS sequence"/>
</dbReference>
<name>A0ABQ8RWT6_PERAM</name>
<dbReference type="EMBL" id="JAJSOF020000040">
    <property type="protein sequence ID" value="KAJ4426151.1"/>
    <property type="molecule type" value="Genomic_DNA"/>
</dbReference>
<organism evidence="1 2">
    <name type="scientific">Periplaneta americana</name>
    <name type="common">American cockroach</name>
    <name type="synonym">Blatta americana</name>
    <dbReference type="NCBI Taxonomy" id="6978"/>
    <lineage>
        <taxon>Eukaryota</taxon>
        <taxon>Metazoa</taxon>
        <taxon>Ecdysozoa</taxon>
        <taxon>Arthropoda</taxon>
        <taxon>Hexapoda</taxon>
        <taxon>Insecta</taxon>
        <taxon>Pterygota</taxon>
        <taxon>Neoptera</taxon>
        <taxon>Polyneoptera</taxon>
        <taxon>Dictyoptera</taxon>
        <taxon>Blattodea</taxon>
        <taxon>Blattoidea</taxon>
        <taxon>Blattidae</taxon>
        <taxon>Blattinae</taxon>
        <taxon>Periplaneta</taxon>
    </lineage>
</organism>